<dbReference type="PROSITE" id="PS51710">
    <property type="entry name" value="G_OBG"/>
    <property type="match status" value="1"/>
</dbReference>
<dbReference type="SUPFAM" id="SSF81271">
    <property type="entry name" value="TGS-like"/>
    <property type="match status" value="1"/>
</dbReference>
<dbReference type="Proteomes" id="UP000228635">
    <property type="component" value="Unassembled WGS sequence"/>
</dbReference>
<evidence type="ECO:0000256" key="1">
    <source>
        <dbReference type="ARBA" id="ARBA00001946"/>
    </source>
</evidence>
<dbReference type="InterPro" id="IPR004095">
    <property type="entry name" value="TGS"/>
</dbReference>
<protein>
    <submittedName>
        <fullName evidence="8">Redox-regulated ATPase YchF</fullName>
    </submittedName>
</protein>
<evidence type="ECO:0000259" key="7">
    <source>
        <dbReference type="PROSITE" id="PS51880"/>
    </source>
</evidence>
<dbReference type="PANTHER" id="PTHR23305">
    <property type="entry name" value="OBG GTPASE FAMILY"/>
    <property type="match status" value="1"/>
</dbReference>
<keyword evidence="5" id="KW-0460">Magnesium</keyword>
<evidence type="ECO:0000256" key="3">
    <source>
        <dbReference type="ARBA" id="ARBA00022741"/>
    </source>
</evidence>
<dbReference type="InterPro" id="IPR013029">
    <property type="entry name" value="YchF_C"/>
</dbReference>
<dbReference type="GO" id="GO:0016887">
    <property type="term" value="F:ATP hydrolysis activity"/>
    <property type="evidence" value="ECO:0007669"/>
    <property type="project" value="InterPro"/>
</dbReference>
<dbReference type="PRINTS" id="PR00326">
    <property type="entry name" value="GTP1OBG"/>
</dbReference>
<dbReference type="InterPro" id="IPR027417">
    <property type="entry name" value="P-loop_NTPase"/>
</dbReference>
<accession>A0A2M6WHT7</accession>
<dbReference type="Gene3D" id="3.40.50.300">
    <property type="entry name" value="P-loop containing nucleotide triphosphate hydrolases"/>
    <property type="match status" value="1"/>
</dbReference>
<dbReference type="GO" id="GO:0005524">
    <property type="term" value="F:ATP binding"/>
    <property type="evidence" value="ECO:0007669"/>
    <property type="project" value="UniProtKB-KW"/>
</dbReference>
<dbReference type="FunFam" id="3.10.20.30:FF:000001">
    <property type="entry name" value="Ribosome-binding ATPase YchF"/>
    <property type="match status" value="1"/>
</dbReference>
<dbReference type="InterPro" id="IPR006073">
    <property type="entry name" value="GTP-bd"/>
</dbReference>
<proteinExistence type="predicted"/>
<reference evidence="9" key="1">
    <citation type="submission" date="2017-09" db="EMBL/GenBank/DDBJ databases">
        <title>Depth-based differentiation of microbial function through sediment-hosted aquifers and enrichment of novel symbionts in the deep terrestrial subsurface.</title>
        <authorList>
            <person name="Probst A.J."/>
            <person name="Ladd B."/>
            <person name="Jarett J.K."/>
            <person name="Geller-Mcgrath D.E."/>
            <person name="Sieber C.M.K."/>
            <person name="Emerson J.B."/>
            <person name="Anantharaman K."/>
            <person name="Thomas B.C."/>
            <person name="Malmstrom R."/>
            <person name="Stieglmeier M."/>
            <person name="Klingl A."/>
            <person name="Woyke T."/>
            <person name="Ryan C.M."/>
            <person name="Banfield J.F."/>
        </authorList>
    </citation>
    <scope>NUCLEOTIDE SEQUENCE [LARGE SCALE GENOMIC DNA]</scope>
</reference>
<dbReference type="EMBL" id="PFBA01000027">
    <property type="protein sequence ID" value="PIT92306.1"/>
    <property type="molecule type" value="Genomic_DNA"/>
</dbReference>
<keyword evidence="4" id="KW-0067">ATP-binding</keyword>
<dbReference type="PANTHER" id="PTHR23305:SF18">
    <property type="entry name" value="OBG-TYPE G DOMAIN-CONTAINING PROTEIN"/>
    <property type="match status" value="1"/>
</dbReference>
<dbReference type="GO" id="GO:0005737">
    <property type="term" value="C:cytoplasm"/>
    <property type="evidence" value="ECO:0007669"/>
    <property type="project" value="TreeGrafter"/>
</dbReference>
<keyword evidence="2" id="KW-0479">Metal-binding</keyword>
<dbReference type="GO" id="GO:0005525">
    <property type="term" value="F:GTP binding"/>
    <property type="evidence" value="ECO:0007669"/>
    <property type="project" value="InterPro"/>
</dbReference>
<dbReference type="PIRSF" id="PIRSF006641">
    <property type="entry name" value="CHP00092"/>
    <property type="match status" value="1"/>
</dbReference>
<comment type="caution">
    <text evidence="8">The sequence shown here is derived from an EMBL/GenBank/DDBJ whole genome shotgun (WGS) entry which is preliminary data.</text>
</comment>
<sequence>MKLSLGIVGLPNVGKSTLFNIVTDNNIDVQNYPFCTIDPNVGVVPIPDERLDNLAEMSASAKKIPAIVEFYDIAGLVKGASGGEGLGNKFLANIREVKAIVHVLRCFPSETIIHVENSVHPLRDLEIINTELMLKDLEPVEKRWKKLQGEAKTGNKQAQKNFEVLSRIKNKLEAGEMTLEFADEEIMKDLQLLSAKKQIFLLNGDEHHVSDELKRAIKELGADYVIINLHEVLEIPELIKAAYKILDLISFFTTGSEETRAWTIRSGARAPEAAGTIHTDFEQKFIRAEVIGYEELIDVCSSLSAPEQLQSFAVAKQKGKLRIEGKDYIVKDGDVLVIRHG</sequence>
<feature type="domain" description="TGS" evidence="7">
    <location>
        <begin position="247"/>
        <end position="340"/>
    </location>
</feature>
<evidence type="ECO:0000256" key="4">
    <source>
        <dbReference type="ARBA" id="ARBA00022840"/>
    </source>
</evidence>
<dbReference type="Pfam" id="PF01926">
    <property type="entry name" value="MMR_HSR1"/>
    <property type="match status" value="1"/>
</dbReference>
<organism evidence="8 9">
    <name type="scientific">Candidatus Harrisonbacteria bacterium CG10_big_fil_rev_8_21_14_0_10_42_17</name>
    <dbReference type="NCBI Taxonomy" id="1974584"/>
    <lineage>
        <taxon>Bacteria</taxon>
        <taxon>Candidatus Harrisoniibacteriota</taxon>
    </lineage>
</organism>
<evidence type="ECO:0000313" key="8">
    <source>
        <dbReference type="EMBL" id="PIT92306.1"/>
    </source>
</evidence>
<dbReference type="Pfam" id="PF06071">
    <property type="entry name" value="YchF-GTPase_C"/>
    <property type="match status" value="1"/>
</dbReference>
<dbReference type="InterPro" id="IPR041706">
    <property type="entry name" value="YchF_N"/>
</dbReference>
<evidence type="ECO:0000259" key="6">
    <source>
        <dbReference type="PROSITE" id="PS51710"/>
    </source>
</evidence>
<evidence type="ECO:0000313" key="9">
    <source>
        <dbReference type="Proteomes" id="UP000228635"/>
    </source>
</evidence>
<dbReference type="FunFam" id="1.10.150.300:FF:000001">
    <property type="entry name" value="Ribosome-binding ATPase YchF"/>
    <property type="match status" value="1"/>
</dbReference>
<gene>
    <name evidence="8" type="ORF">COU08_03275</name>
</gene>
<evidence type="ECO:0000256" key="5">
    <source>
        <dbReference type="ARBA" id="ARBA00022842"/>
    </source>
</evidence>
<feature type="domain" description="OBG-type G" evidence="6">
    <location>
        <begin position="3"/>
        <end position="247"/>
    </location>
</feature>
<dbReference type="Gene3D" id="3.10.20.30">
    <property type="match status" value="1"/>
</dbReference>
<dbReference type="AlphaFoldDB" id="A0A2M6WHT7"/>
<evidence type="ECO:0000256" key="2">
    <source>
        <dbReference type="ARBA" id="ARBA00022723"/>
    </source>
</evidence>
<dbReference type="InterPro" id="IPR012676">
    <property type="entry name" value="TGS-like"/>
</dbReference>
<dbReference type="InterPro" id="IPR031167">
    <property type="entry name" value="G_OBG"/>
</dbReference>
<dbReference type="InterPro" id="IPR004396">
    <property type="entry name" value="ATPase_YchF/OLA1"/>
</dbReference>
<dbReference type="PROSITE" id="PS51880">
    <property type="entry name" value="TGS"/>
    <property type="match status" value="1"/>
</dbReference>
<dbReference type="CDD" id="cd01900">
    <property type="entry name" value="YchF"/>
    <property type="match status" value="1"/>
</dbReference>
<comment type="cofactor">
    <cofactor evidence="1">
        <name>Mg(2+)</name>
        <dbReference type="ChEBI" id="CHEBI:18420"/>
    </cofactor>
</comment>
<dbReference type="SUPFAM" id="SSF52540">
    <property type="entry name" value="P-loop containing nucleoside triphosphate hydrolases"/>
    <property type="match status" value="1"/>
</dbReference>
<name>A0A2M6WHT7_9BACT</name>
<dbReference type="GO" id="GO:0046872">
    <property type="term" value="F:metal ion binding"/>
    <property type="evidence" value="ECO:0007669"/>
    <property type="project" value="UniProtKB-KW"/>
</dbReference>
<keyword evidence="3" id="KW-0547">Nucleotide-binding</keyword>
<dbReference type="InterPro" id="IPR012675">
    <property type="entry name" value="Beta-grasp_dom_sf"/>
</dbReference>